<evidence type="ECO:0000313" key="2">
    <source>
        <dbReference type="EMBL" id="KAB1866458.1"/>
    </source>
</evidence>
<dbReference type="CDD" id="cd00093">
    <property type="entry name" value="HTH_XRE"/>
    <property type="match status" value="1"/>
</dbReference>
<dbReference type="PANTHER" id="PTHR35010">
    <property type="entry name" value="BLL4672 PROTEIN-RELATED"/>
    <property type="match status" value="1"/>
</dbReference>
<dbReference type="SUPFAM" id="SSF47413">
    <property type="entry name" value="lambda repressor-like DNA-binding domains"/>
    <property type="match status" value="1"/>
</dbReference>
<comment type="caution">
    <text evidence="2">The sequence shown here is derived from an EMBL/GenBank/DDBJ whole genome shotgun (WGS) entry which is preliminary data.</text>
</comment>
<evidence type="ECO:0000259" key="1">
    <source>
        <dbReference type="PROSITE" id="PS50943"/>
    </source>
</evidence>
<keyword evidence="3" id="KW-1185">Reference proteome</keyword>
<reference evidence="3" key="1">
    <citation type="submission" date="2019-09" db="EMBL/GenBank/DDBJ databases">
        <title>Whole genome sequencing of Microbacterium maritypicum.</title>
        <authorList>
            <person name="Lenchi N."/>
        </authorList>
    </citation>
    <scope>NUCLEOTIDE SEQUENCE [LARGE SCALE GENOMIC DNA]</scope>
    <source>
        <strain evidence="3">G1</strain>
    </source>
</reference>
<accession>A0ABQ6V809</accession>
<dbReference type="PANTHER" id="PTHR35010:SF2">
    <property type="entry name" value="BLL4672 PROTEIN"/>
    <property type="match status" value="1"/>
</dbReference>
<proteinExistence type="predicted"/>
<dbReference type="EMBL" id="WAAO01000001">
    <property type="protein sequence ID" value="KAB1866458.1"/>
    <property type="molecule type" value="Genomic_DNA"/>
</dbReference>
<protein>
    <submittedName>
        <fullName evidence="2">Helix-turn-helix domain-containing protein</fullName>
    </submittedName>
</protein>
<dbReference type="Pfam" id="PF13560">
    <property type="entry name" value="HTH_31"/>
    <property type="match status" value="1"/>
</dbReference>
<dbReference type="InterPro" id="IPR001387">
    <property type="entry name" value="Cro/C1-type_HTH"/>
</dbReference>
<organism evidence="2 3">
    <name type="scientific">Microbacterium algeriense</name>
    <dbReference type="NCBI Taxonomy" id="2615184"/>
    <lineage>
        <taxon>Bacteria</taxon>
        <taxon>Bacillati</taxon>
        <taxon>Actinomycetota</taxon>
        <taxon>Actinomycetes</taxon>
        <taxon>Micrococcales</taxon>
        <taxon>Microbacteriaceae</taxon>
        <taxon>Microbacterium</taxon>
    </lineage>
</organism>
<sequence length="280" mass="30382">MNASSLNLGHYLRARRAVVQPEEVGLDRQTGRRVPGLRRREVAELAGISAEYYLRIEQGRVPRPSEQVLTALAGALRLGATSFAYMMQISSDRPFAPSEPPADSADRITRTLGRWTHTPAYISDPYRDIVASNPLATVFGLGGLSVGGNQVINLFNARMKRTLVEWEEMTRSAVATLRRDAHPDAPRLREIVDELSSDPDFSRIWARHDVSGPEDALFRVDIDGVGTIPVDAQNFAIRSMQGYQLTVLSAPSGTITESVFASLAAGLPGGAPSSLAGAEQ</sequence>
<dbReference type="Pfam" id="PF17765">
    <property type="entry name" value="MLTR_LBD"/>
    <property type="match status" value="1"/>
</dbReference>
<name>A0ABQ6V809_9MICO</name>
<dbReference type="InterPro" id="IPR010982">
    <property type="entry name" value="Lambda_DNA-bd_dom_sf"/>
</dbReference>
<dbReference type="Gene3D" id="1.10.260.40">
    <property type="entry name" value="lambda repressor-like DNA-binding domains"/>
    <property type="match status" value="1"/>
</dbReference>
<dbReference type="GeneID" id="77475021"/>
<dbReference type="PROSITE" id="PS50943">
    <property type="entry name" value="HTH_CROC1"/>
    <property type="match status" value="1"/>
</dbReference>
<dbReference type="InterPro" id="IPR041413">
    <property type="entry name" value="MLTR_LBD"/>
</dbReference>
<dbReference type="SMART" id="SM00530">
    <property type="entry name" value="HTH_XRE"/>
    <property type="match status" value="1"/>
</dbReference>
<evidence type="ECO:0000313" key="3">
    <source>
        <dbReference type="Proteomes" id="UP000478836"/>
    </source>
</evidence>
<dbReference type="RefSeq" id="WP_151458364.1">
    <property type="nucleotide sequence ID" value="NZ_CBDRDJ010000002.1"/>
</dbReference>
<dbReference type="Proteomes" id="UP000478836">
    <property type="component" value="Unassembled WGS sequence"/>
</dbReference>
<feature type="domain" description="HTH cro/C1-type" evidence="1">
    <location>
        <begin position="36"/>
        <end position="83"/>
    </location>
</feature>
<dbReference type="Gene3D" id="3.30.450.180">
    <property type="match status" value="1"/>
</dbReference>
<gene>
    <name evidence="2" type="ORF">F6A08_01105</name>
</gene>